<evidence type="ECO:0000313" key="3">
    <source>
        <dbReference type="Proteomes" id="UP000231542"/>
    </source>
</evidence>
<dbReference type="Proteomes" id="UP000231542">
    <property type="component" value="Unassembled WGS sequence"/>
</dbReference>
<organism evidence="2 3">
    <name type="scientific">Candidatus Kerfeldbacteria bacterium CG08_land_8_20_14_0_20_40_16</name>
    <dbReference type="NCBI Taxonomy" id="2014244"/>
    <lineage>
        <taxon>Bacteria</taxon>
        <taxon>Candidatus Kerfeldiibacteriota</taxon>
    </lineage>
</organism>
<comment type="caution">
    <text evidence="2">The sequence shown here is derived from an EMBL/GenBank/DDBJ whole genome shotgun (WGS) entry which is preliminary data.</text>
</comment>
<proteinExistence type="predicted"/>
<evidence type="ECO:0000256" key="1">
    <source>
        <dbReference type="SAM" id="SignalP"/>
    </source>
</evidence>
<dbReference type="EMBL" id="PEXU01000026">
    <property type="protein sequence ID" value="PIS42695.1"/>
    <property type="molecule type" value="Genomic_DNA"/>
</dbReference>
<evidence type="ECO:0008006" key="4">
    <source>
        <dbReference type="Google" id="ProtNLM"/>
    </source>
</evidence>
<dbReference type="AlphaFoldDB" id="A0A2H0YW32"/>
<sequence length="317" mass="33284">MKKFAFLTGIALAVLVSANIAWAVQNYNDGIAVPYLKVGSQGVGGVTFFNGTIINETTNSGVDNPVTFGDNVRIDGTIFRGATEGPGDDYPIKLNDDVRIYGDLTLEGSVTGLDSSALSDVASVAMLDEAETITGNWDNTTNPWAASEIADITRQVNIPLASLYTDAAGTPTAITSATTPALTYTANQGLAIVYAEDDTADFGGQFIVPSDYTSGGVIKALIDTSGGIVNDWNLDFKVAISSSTGTPAWDTDMDDETVVDVPDSAGTPDVVTFTPTDQAALTGGANVYFDLFPDSNTATGEPNLEIYSVWFEYTAIQ</sequence>
<evidence type="ECO:0000313" key="2">
    <source>
        <dbReference type="EMBL" id="PIS42695.1"/>
    </source>
</evidence>
<keyword evidence="1" id="KW-0732">Signal</keyword>
<feature type="chain" id="PRO_5013796142" description="DUF5666 domain-containing protein" evidence="1">
    <location>
        <begin position="24"/>
        <end position="317"/>
    </location>
</feature>
<protein>
    <recommendedName>
        <fullName evidence="4">DUF5666 domain-containing protein</fullName>
    </recommendedName>
</protein>
<gene>
    <name evidence="2" type="ORF">COT24_02210</name>
</gene>
<feature type="signal peptide" evidence="1">
    <location>
        <begin position="1"/>
        <end position="23"/>
    </location>
</feature>
<name>A0A2H0YW32_9BACT</name>
<reference evidence="2 3" key="1">
    <citation type="submission" date="2017-09" db="EMBL/GenBank/DDBJ databases">
        <title>Depth-based differentiation of microbial function through sediment-hosted aquifers and enrichment of novel symbionts in the deep terrestrial subsurface.</title>
        <authorList>
            <person name="Probst A.J."/>
            <person name="Ladd B."/>
            <person name="Jarett J.K."/>
            <person name="Geller-Mcgrath D.E."/>
            <person name="Sieber C.M."/>
            <person name="Emerson J.B."/>
            <person name="Anantharaman K."/>
            <person name="Thomas B.C."/>
            <person name="Malmstrom R."/>
            <person name="Stieglmeier M."/>
            <person name="Klingl A."/>
            <person name="Woyke T."/>
            <person name="Ryan C.M."/>
            <person name="Banfield J.F."/>
        </authorList>
    </citation>
    <scope>NUCLEOTIDE SEQUENCE [LARGE SCALE GENOMIC DNA]</scope>
    <source>
        <strain evidence="2">CG08_land_8_20_14_0_20_40_16</strain>
    </source>
</reference>
<accession>A0A2H0YW32</accession>